<dbReference type="Proteomes" id="UP000800036">
    <property type="component" value="Unassembled WGS sequence"/>
</dbReference>
<accession>A0A6A5V4U8</accession>
<dbReference type="PANTHER" id="PTHR23070">
    <property type="entry name" value="BCS1 AAA-TYPE ATPASE"/>
    <property type="match status" value="1"/>
</dbReference>
<dbReference type="GO" id="GO:0016887">
    <property type="term" value="F:ATP hydrolysis activity"/>
    <property type="evidence" value="ECO:0007669"/>
    <property type="project" value="InterPro"/>
</dbReference>
<evidence type="ECO:0000313" key="7">
    <source>
        <dbReference type="EMBL" id="KAF1972145.1"/>
    </source>
</evidence>
<evidence type="ECO:0000256" key="1">
    <source>
        <dbReference type="ARBA" id="ARBA00007448"/>
    </source>
</evidence>
<dbReference type="SMART" id="SM00382">
    <property type="entry name" value="AAA"/>
    <property type="match status" value="1"/>
</dbReference>
<name>A0A6A5V4U8_9PLEO</name>
<dbReference type="AlphaFoldDB" id="A0A6A5V4U8"/>
<reference evidence="7" key="1">
    <citation type="journal article" date="2020" name="Stud. Mycol.">
        <title>101 Dothideomycetes genomes: a test case for predicting lifestyles and emergence of pathogens.</title>
        <authorList>
            <person name="Haridas S."/>
            <person name="Albert R."/>
            <person name="Binder M."/>
            <person name="Bloem J."/>
            <person name="Labutti K."/>
            <person name="Salamov A."/>
            <person name="Andreopoulos B."/>
            <person name="Baker S."/>
            <person name="Barry K."/>
            <person name="Bills G."/>
            <person name="Bluhm B."/>
            <person name="Cannon C."/>
            <person name="Castanera R."/>
            <person name="Culley D."/>
            <person name="Daum C."/>
            <person name="Ezra D."/>
            <person name="Gonzalez J."/>
            <person name="Henrissat B."/>
            <person name="Kuo A."/>
            <person name="Liang C."/>
            <person name="Lipzen A."/>
            <person name="Lutzoni F."/>
            <person name="Magnuson J."/>
            <person name="Mondo S."/>
            <person name="Nolan M."/>
            <person name="Ohm R."/>
            <person name="Pangilinan J."/>
            <person name="Park H.-J."/>
            <person name="Ramirez L."/>
            <person name="Alfaro M."/>
            <person name="Sun H."/>
            <person name="Tritt A."/>
            <person name="Yoshinaga Y."/>
            <person name="Zwiers L.-H."/>
            <person name="Turgeon B."/>
            <person name="Goodwin S."/>
            <person name="Spatafora J."/>
            <person name="Crous P."/>
            <person name="Grigoriev I."/>
        </authorList>
    </citation>
    <scope>NUCLEOTIDE SEQUENCE</scope>
    <source>
        <strain evidence="7">CBS 107.79</strain>
    </source>
</reference>
<dbReference type="InterPro" id="IPR003593">
    <property type="entry name" value="AAA+_ATPase"/>
</dbReference>
<dbReference type="EMBL" id="ML976689">
    <property type="protein sequence ID" value="KAF1972145.1"/>
    <property type="molecule type" value="Genomic_DNA"/>
</dbReference>
<dbReference type="InterPro" id="IPR014015">
    <property type="entry name" value="Helicase_SF3_DNA-vir"/>
</dbReference>
<dbReference type="InterPro" id="IPR050747">
    <property type="entry name" value="Mitochondrial_chaperone_BCS1"/>
</dbReference>
<evidence type="ECO:0000259" key="6">
    <source>
        <dbReference type="PROSITE" id="PS51206"/>
    </source>
</evidence>
<keyword evidence="2 4" id="KW-0547">Nucleotide-binding</keyword>
<keyword evidence="3 4" id="KW-0067">ATP-binding</keyword>
<keyword evidence="8" id="KW-1185">Reference proteome</keyword>
<evidence type="ECO:0000256" key="4">
    <source>
        <dbReference type="RuleBase" id="RU003651"/>
    </source>
</evidence>
<comment type="similarity">
    <text evidence="1">Belongs to the AAA ATPase family. BCS1 subfamily.</text>
</comment>
<keyword evidence="7" id="KW-0378">Hydrolase</keyword>
<dbReference type="InterPro" id="IPR003960">
    <property type="entry name" value="ATPase_AAA_CS"/>
</dbReference>
<dbReference type="GO" id="GO:0005524">
    <property type="term" value="F:ATP binding"/>
    <property type="evidence" value="ECO:0007669"/>
    <property type="project" value="UniProtKB-KW"/>
</dbReference>
<feature type="compositionally biased region" description="Basic and acidic residues" evidence="5">
    <location>
        <begin position="107"/>
        <end position="124"/>
    </location>
</feature>
<dbReference type="Pfam" id="PF00004">
    <property type="entry name" value="AAA"/>
    <property type="match status" value="1"/>
</dbReference>
<organism evidence="7 8">
    <name type="scientific">Bimuria novae-zelandiae CBS 107.79</name>
    <dbReference type="NCBI Taxonomy" id="1447943"/>
    <lineage>
        <taxon>Eukaryota</taxon>
        <taxon>Fungi</taxon>
        <taxon>Dikarya</taxon>
        <taxon>Ascomycota</taxon>
        <taxon>Pezizomycotina</taxon>
        <taxon>Dothideomycetes</taxon>
        <taxon>Pleosporomycetidae</taxon>
        <taxon>Pleosporales</taxon>
        <taxon>Massarineae</taxon>
        <taxon>Didymosphaeriaceae</taxon>
        <taxon>Bimuria</taxon>
    </lineage>
</organism>
<dbReference type="PROSITE" id="PS00674">
    <property type="entry name" value="AAA"/>
    <property type="match status" value="1"/>
</dbReference>
<evidence type="ECO:0000313" key="8">
    <source>
        <dbReference type="Proteomes" id="UP000800036"/>
    </source>
</evidence>
<dbReference type="OrthoDB" id="10251412at2759"/>
<gene>
    <name evidence="7" type="ORF">BU23DRAFT_434987</name>
</gene>
<evidence type="ECO:0000256" key="3">
    <source>
        <dbReference type="ARBA" id="ARBA00022840"/>
    </source>
</evidence>
<proteinExistence type="inferred from homology"/>
<feature type="region of interest" description="Disordered" evidence="5">
    <location>
        <begin position="107"/>
        <end position="138"/>
    </location>
</feature>
<protein>
    <submittedName>
        <fullName evidence="7">P-loop containing nucleoside triphosphate hydrolase protein</fullName>
    </submittedName>
</protein>
<evidence type="ECO:0000256" key="5">
    <source>
        <dbReference type="SAM" id="MobiDB-lite"/>
    </source>
</evidence>
<feature type="non-terminal residue" evidence="7">
    <location>
        <position position="1"/>
    </location>
</feature>
<dbReference type="PROSITE" id="PS51206">
    <property type="entry name" value="SF3_HELICASE_1"/>
    <property type="match status" value="1"/>
</dbReference>
<dbReference type="Gene3D" id="3.40.50.300">
    <property type="entry name" value="P-loop containing nucleotide triphosphate hydrolases"/>
    <property type="match status" value="1"/>
</dbReference>
<feature type="domain" description="SF3 helicase" evidence="6">
    <location>
        <begin position="15"/>
        <end position="210"/>
    </location>
</feature>
<feature type="non-terminal residue" evidence="7">
    <location>
        <position position="267"/>
    </location>
</feature>
<dbReference type="InterPro" id="IPR027417">
    <property type="entry name" value="P-loop_NTPase"/>
</dbReference>
<dbReference type="InterPro" id="IPR003959">
    <property type="entry name" value="ATPase_AAA_core"/>
</dbReference>
<dbReference type="SUPFAM" id="SSF52540">
    <property type="entry name" value="P-loop containing nucleoside triphosphate hydrolases"/>
    <property type="match status" value="1"/>
</dbReference>
<sequence>RALSSIDMAPTPKQDILTELQEFFGPETDEWCYENGAPYRKGYMLYGPPGTGKSSLCMAIASEFHLPVHYFHLADMNDSNFHDKFQELPKKCIVLFEEIDTARIVRESTMKAEPEVSTSDRDSDSETESPSGKPRRSQITLGGFLNVIDGPGAKEGRLVIFTTNSPNSLDEAFVRPGRIDRRIFLSRSSKLVASITFSRIFGTDPHLKGKFRKQDIDRMAKQFGELIPNNTFTACEVQQFCMSRRGKPQQATKEVAQWVKDKLSGAQ</sequence>
<evidence type="ECO:0000256" key="2">
    <source>
        <dbReference type="ARBA" id="ARBA00022741"/>
    </source>
</evidence>